<evidence type="ECO:0000313" key="2">
    <source>
        <dbReference type="Proteomes" id="UP001165378"/>
    </source>
</evidence>
<organism evidence="1 2">
    <name type="scientific">Yinghuangia soli</name>
    <dbReference type="NCBI Taxonomy" id="2908204"/>
    <lineage>
        <taxon>Bacteria</taxon>
        <taxon>Bacillati</taxon>
        <taxon>Actinomycetota</taxon>
        <taxon>Actinomycetes</taxon>
        <taxon>Kitasatosporales</taxon>
        <taxon>Streptomycetaceae</taxon>
        <taxon>Yinghuangia</taxon>
    </lineage>
</organism>
<proteinExistence type="predicted"/>
<gene>
    <name evidence="1" type="ORF">LZ495_42320</name>
</gene>
<keyword evidence="2" id="KW-1185">Reference proteome</keyword>
<dbReference type="EMBL" id="JAKFHA010000061">
    <property type="protein sequence ID" value="MCF2533824.1"/>
    <property type="molecule type" value="Genomic_DNA"/>
</dbReference>
<dbReference type="RefSeq" id="WP_235058589.1">
    <property type="nucleotide sequence ID" value="NZ_JAKFHA010000061.1"/>
</dbReference>
<reference evidence="1" key="1">
    <citation type="submission" date="2022-01" db="EMBL/GenBank/DDBJ databases">
        <title>Genome-Based Taxonomic Classification of the Phylum Actinobacteria.</title>
        <authorList>
            <person name="Gao Y."/>
        </authorList>
    </citation>
    <scope>NUCLEOTIDE SEQUENCE</scope>
    <source>
        <strain evidence="1">KLBMP 8922</strain>
    </source>
</reference>
<sequence>MRHHGLTILVTEAAPGDCDASADGLAASGHRIHRCHPVHDPASPSDARCMAWRPGGRCPLTTADVDLVVDVRSAHGPETSREQGAMCALLAGIPLVVCGPTDATNSMLLRADAICRPHRLASACDTALSPVGPTARRAVTRAARTALAGLSEPPPIAVDLELRGHTVVVDVTVAAAPCATTYPRVRSAVRMAMAAFTPAWPYTPVTVHHAEFTR</sequence>
<comment type="caution">
    <text evidence="1">The sequence shown here is derived from an EMBL/GenBank/DDBJ whole genome shotgun (WGS) entry which is preliminary data.</text>
</comment>
<accession>A0AA41Q914</accession>
<evidence type="ECO:0000313" key="1">
    <source>
        <dbReference type="EMBL" id="MCF2533824.1"/>
    </source>
</evidence>
<dbReference type="Proteomes" id="UP001165378">
    <property type="component" value="Unassembled WGS sequence"/>
</dbReference>
<protein>
    <submittedName>
        <fullName evidence="1">Uncharacterized protein</fullName>
    </submittedName>
</protein>
<name>A0AA41Q914_9ACTN</name>
<dbReference type="AlphaFoldDB" id="A0AA41Q914"/>